<sequence length="252" mass="28667">MYPPLLEQKKIQLCSHPLFQEITSHRKLQLFMETHVFSVWDFMTLVKRLQQDLTCTHLPWLPPADPQAARLINEIVLGEESDEHPRQGHCSHFELYLEAMAEVGASTVVINRFIALQRNGLEASSALHRLDVPAGVSRLVTDTLHIARHAPTHCVAAAFFHSRESVIPILFERILHSDGFVHHQAPTLCRYLRRHIELDAQNHAPAARLLLERLVGADPTYPSQADDAALAAVESRIRFWDEVRASLREVRP</sequence>
<protein>
    <submittedName>
        <fullName evidence="1">DUF3050 domain-containing protein</fullName>
    </submittedName>
</protein>
<dbReference type="Gene3D" id="1.20.910.10">
    <property type="entry name" value="Heme oxygenase-like"/>
    <property type="match status" value="1"/>
</dbReference>
<accession>A0A9X0YFZ1</accession>
<dbReference type="Pfam" id="PF11251">
    <property type="entry name" value="DUF3050"/>
    <property type="match status" value="1"/>
</dbReference>
<organism evidence="1 2">
    <name type="scientific">Pseudomonas lactucae</name>
    <dbReference type="NCBI Taxonomy" id="2813360"/>
    <lineage>
        <taxon>Bacteria</taxon>
        <taxon>Pseudomonadati</taxon>
        <taxon>Pseudomonadota</taxon>
        <taxon>Gammaproteobacteria</taxon>
        <taxon>Pseudomonadales</taxon>
        <taxon>Pseudomonadaceae</taxon>
        <taxon>Pseudomonas</taxon>
    </lineage>
</organism>
<name>A0A9X0YFZ1_9PSED</name>
<gene>
    <name evidence="1" type="ORF">JWR99_25800</name>
</gene>
<evidence type="ECO:0000313" key="1">
    <source>
        <dbReference type="EMBL" id="MBN2979167.1"/>
    </source>
</evidence>
<dbReference type="EMBL" id="JAFHKJ010000142">
    <property type="protein sequence ID" value="MBN2979167.1"/>
    <property type="molecule type" value="Genomic_DNA"/>
</dbReference>
<reference evidence="1 2" key="1">
    <citation type="journal article" date="2021" name="Int. J. Syst. Evol. Microbiol.">
        <title>Pseudomonas lactucae sp. nov., a pathogen causing bacterial rot of lettuce in Japan.</title>
        <authorList>
            <person name="Sawada H."/>
            <person name="Fujikawa T."/>
            <person name="Satou M."/>
        </authorList>
    </citation>
    <scope>NUCLEOTIDE SEQUENCE [LARGE SCALE GENOMIC DNA]</scope>
    <source>
        <strain evidence="1 2">MAFF 301381</strain>
    </source>
</reference>
<dbReference type="Proteomes" id="UP001154860">
    <property type="component" value="Unassembled WGS sequence"/>
</dbReference>
<comment type="caution">
    <text evidence="1">The sequence shown here is derived from an EMBL/GenBank/DDBJ whole genome shotgun (WGS) entry which is preliminary data.</text>
</comment>
<dbReference type="InterPro" id="IPR024423">
    <property type="entry name" value="DUF3050"/>
</dbReference>
<dbReference type="SUPFAM" id="SSF48613">
    <property type="entry name" value="Heme oxygenase-like"/>
    <property type="match status" value="1"/>
</dbReference>
<reference evidence="1 2" key="2">
    <citation type="journal article" date="2023" name="Plant Pathol.">
        <title>Dismantling and reorganizing Pseudomonas marginalis sensu#lato.</title>
        <authorList>
            <person name="Sawada H."/>
            <person name="Fujikawa T."/>
            <person name="Satou M."/>
        </authorList>
    </citation>
    <scope>NUCLEOTIDE SEQUENCE [LARGE SCALE GENOMIC DNA]</scope>
    <source>
        <strain evidence="1 2">MAFF 301381</strain>
    </source>
</reference>
<dbReference type="AlphaFoldDB" id="A0A9X0YFZ1"/>
<proteinExistence type="predicted"/>
<keyword evidence="2" id="KW-1185">Reference proteome</keyword>
<dbReference type="RefSeq" id="WP_078743598.1">
    <property type="nucleotide sequence ID" value="NZ_JAFHKI010000017.1"/>
</dbReference>
<dbReference type="InterPro" id="IPR016084">
    <property type="entry name" value="Haem_Oase-like_multi-hlx"/>
</dbReference>
<evidence type="ECO:0000313" key="2">
    <source>
        <dbReference type="Proteomes" id="UP001154860"/>
    </source>
</evidence>